<evidence type="ECO:0000256" key="2">
    <source>
        <dbReference type="ARBA" id="ARBA00005907"/>
    </source>
</evidence>
<feature type="compositionally biased region" description="Basic and acidic residues" evidence="4">
    <location>
        <begin position="168"/>
        <end position="201"/>
    </location>
</feature>
<evidence type="ECO:0000313" key="5">
    <source>
        <dbReference type="EMBL" id="OQR79514.1"/>
    </source>
</evidence>
<dbReference type="GO" id="GO:0005654">
    <property type="term" value="C:nucleoplasm"/>
    <property type="evidence" value="ECO:0007669"/>
    <property type="project" value="TreeGrafter"/>
</dbReference>
<dbReference type="Proteomes" id="UP000192247">
    <property type="component" value="Unassembled WGS sequence"/>
</dbReference>
<dbReference type="Pfam" id="PF03715">
    <property type="entry name" value="Noc2"/>
    <property type="match status" value="1"/>
</dbReference>
<comment type="caution">
    <text evidence="5">The sequence shown here is derived from an EMBL/GenBank/DDBJ whole genome shotgun (WGS) entry which is preliminary data.</text>
</comment>
<dbReference type="PANTHER" id="PTHR12687:SF4">
    <property type="entry name" value="NUCLEOLAR COMPLEX PROTEIN 2 HOMOLOG"/>
    <property type="match status" value="1"/>
</dbReference>
<evidence type="ECO:0000256" key="1">
    <source>
        <dbReference type="ARBA" id="ARBA00004123"/>
    </source>
</evidence>
<dbReference type="EMBL" id="MNPL01001026">
    <property type="protein sequence ID" value="OQR79514.1"/>
    <property type="molecule type" value="Genomic_DNA"/>
</dbReference>
<dbReference type="InterPro" id="IPR005343">
    <property type="entry name" value="Noc2"/>
</dbReference>
<dbReference type="InParanoid" id="A0A1V9Y1A5"/>
<dbReference type="GO" id="GO:0042393">
    <property type="term" value="F:histone binding"/>
    <property type="evidence" value="ECO:0007669"/>
    <property type="project" value="TreeGrafter"/>
</dbReference>
<name>A0A1V9Y1A5_9ACAR</name>
<proteinExistence type="inferred from homology"/>
<dbReference type="STRING" id="418985.A0A1V9Y1A5"/>
<dbReference type="AlphaFoldDB" id="A0A1V9Y1A5"/>
<reference evidence="5 6" key="1">
    <citation type="journal article" date="2017" name="Gigascience">
        <title>Draft genome of the honey bee ectoparasitic mite, Tropilaelaps mercedesae, is shaped by the parasitic life history.</title>
        <authorList>
            <person name="Dong X."/>
            <person name="Armstrong S.D."/>
            <person name="Xia D."/>
            <person name="Makepeace B.L."/>
            <person name="Darby A.C."/>
            <person name="Kadowaki T."/>
        </authorList>
    </citation>
    <scope>NUCLEOTIDE SEQUENCE [LARGE SCALE GENOMIC DNA]</scope>
    <source>
        <strain evidence="5">Wuxi-XJTLU</strain>
    </source>
</reference>
<dbReference type="GO" id="GO:0005730">
    <property type="term" value="C:nucleolus"/>
    <property type="evidence" value="ECO:0007669"/>
    <property type="project" value="TreeGrafter"/>
</dbReference>
<accession>A0A1V9Y1A5</accession>
<dbReference type="GO" id="GO:0000122">
    <property type="term" value="P:negative regulation of transcription by RNA polymerase II"/>
    <property type="evidence" value="ECO:0007669"/>
    <property type="project" value="TreeGrafter"/>
</dbReference>
<feature type="compositionally biased region" description="Acidic residues" evidence="4">
    <location>
        <begin position="226"/>
        <end position="248"/>
    </location>
</feature>
<dbReference type="GO" id="GO:0030690">
    <property type="term" value="C:Noc1p-Noc2p complex"/>
    <property type="evidence" value="ECO:0007669"/>
    <property type="project" value="TreeGrafter"/>
</dbReference>
<keyword evidence="6" id="KW-1185">Reference proteome</keyword>
<feature type="region of interest" description="Disordered" evidence="4">
    <location>
        <begin position="162"/>
        <end position="248"/>
    </location>
</feature>
<dbReference type="PANTHER" id="PTHR12687">
    <property type="entry name" value="NUCLEOLAR COMPLEX 2 AND RAD4-RELATED"/>
    <property type="match status" value="1"/>
</dbReference>
<evidence type="ECO:0000313" key="6">
    <source>
        <dbReference type="Proteomes" id="UP000192247"/>
    </source>
</evidence>
<evidence type="ECO:0000256" key="4">
    <source>
        <dbReference type="SAM" id="MobiDB-lite"/>
    </source>
</evidence>
<dbReference type="GO" id="GO:0003714">
    <property type="term" value="F:transcription corepressor activity"/>
    <property type="evidence" value="ECO:0007669"/>
    <property type="project" value="TreeGrafter"/>
</dbReference>
<dbReference type="GO" id="GO:0030691">
    <property type="term" value="C:Noc2p-Noc3p complex"/>
    <property type="evidence" value="ECO:0007669"/>
    <property type="project" value="TreeGrafter"/>
</dbReference>
<dbReference type="GO" id="GO:0042273">
    <property type="term" value="P:ribosomal large subunit biogenesis"/>
    <property type="evidence" value="ECO:0007669"/>
    <property type="project" value="TreeGrafter"/>
</dbReference>
<comment type="similarity">
    <text evidence="2">Belongs to the NOC2 family.</text>
</comment>
<comment type="subcellular location">
    <subcellularLocation>
        <location evidence="1">Nucleus</location>
    </subcellularLocation>
</comment>
<keyword evidence="3" id="KW-0539">Nucleus</keyword>
<organism evidence="5 6">
    <name type="scientific">Tropilaelaps mercedesae</name>
    <dbReference type="NCBI Taxonomy" id="418985"/>
    <lineage>
        <taxon>Eukaryota</taxon>
        <taxon>Metazoa</taxon>
        <taxon>Ecdysozoa</taxon>
        <taxon>Arthropoda</taxon>
        <taxon>Chelicerata</taxon>
        <taxon>Arachnida</taxon>
        <taxon>Acari</taxon>
        <taxon>Parasitiformes</taxon>
        <taxon>Mesostigmata</taxon>
        <taxon>Gamasina</taxon>
        <taxon>Dermanyssoidea</taxon>
        <taxon>Laelapidae</taxon>
        <taxon>Tropilaelaps</taxon>
    </lineage>
</organism>
<protein>
    <submittedName>
        <fullName evidence="5">Nucleolar complex protein 2-like</fullName>
    </submittedName>
</protein>
<dbReference type="OrthoDB" id="10266662at2759"/>
<evidence type="ECO:0000256" key="3">
    <source>
        <dbReference type="ARBA" id="ARBA00023242"/>
    </source>
</evidence>
<sequence>MPMLVATLKLIHWNKKPKMVSMKPMNLSCALRVSDKQTKESAFRDAVLQDFQDIALGYLTGVSHLMAFPEIVIASVVELKKLKLRGIKHQTIVKQLLDKISENNRFIEKKRQQSGLALREVEKIAALELQLRGETPLYLYSDKYHKVREQRIRAANEDLVEDYDSEEDQKKKQNDRIKNKKRVGQEAKGEETMDTENHEYSNDEIVGNNKTSRNGILEKLDSVLGTEEEGDDDIGFEVTEDEDDDENE</sequence>
<gene>
    <name evidence="5" type="ORF">BIW11_05683</name>
</gene>